<gene>
    <name evidence="4" type="primary">LOC101847896</name>
</gene>
<keyword evidence="3" id="KW-1185">Reference proteome</keyword>
<feature type="signal peptide" evidence="2">
    <location>
        <begin position="1"/>
        <end position="22"/>
    </location>
</feature>
<dbReference type="RefSeq" id="XP_005105639.1">
    <property type="nucleotide sequence ID" value="XM_005105582.3"/>
</dbReference>
<keyword evidence="2" id="KW-0732">Signal</keyword>
<evidence type="ECO:0000313" key="3">
    <source>
        <dbReference type="Proteomes" id="UP000694888"/>
    </source>
</evidence>
<feature type="compositionally biased region" description="Low complexity" evidence="1">
    <location>
        <begin position="38"/>
        <end position="62"/>
    </location>
</feature>
<sequence length="111" mass="11709">MNAKLICALLAGAVMLVSVCTAEDNRLKRHYSHHGSYRRPPYNRYPYPGRNPGTNNPGTNNPAVGLPIGQPTTVNQPAQGPVTINLTAQQAQLLRSILALLGNAGAAPAGK</sequence>
<accession>A0ABM0K056</accession>
<protein>
    <submittedName>
        <fullName evidence="4">Uncharacterized protein LOC101847896</fullName>
    </submittedName>
</protein>
<evidence type="ECO:0000313" key="4">
    <source>
        <dbReference type="RefSeq" id="XP_005105639.1"/>
    </source>
</evidence>
<organism evidence="3 4">
    <name type="scientific">Aplysia californica</name>
    <name type="common">California sea hare</name>
    <dbReference type="NCBI Taxonomy" id="6500"/>
    <lineage>
        <taxon>Eukaryota</taxon>
        <taxon>Metazoa</taxon>
        <taxon>Spiralia</taxon>
        <taxon>Lophotrochozoa</taxon>
        <taxon>Mollusca</taxon>
        <taxon>Gastropoda</taxon>
        <taxon>Heterobranchia</taxon>
        <taxon>Euthyneura</taxon>
        <taxon>Tectipleura</taxon>
        <taxon>Aplysiida</taxon>
        <taxon>Aplysioidea</taxon>
        <taxon>Aplysiidae</taxon>
        <taxon>Aplysia</taxon>
    </lineage>
</organism>
<dbReference type="GeneID" id="101847896"/>
<evidence type="ECO:0000256" key="1">
    <source>
        <dbReference type="SAM" id="MobiDB-lite"/>
    </source>
</evidence>
<dbReference type="Proteomes" id="UP000694888">
    <property type="component" value="Unplaced"/>
</dbReference>
<feature type="region of interest" description="Disordered" evidence="1">
    <location>
        <begin position="31"/>
        <end position="76"/>
    </location>
</feature>
<feature type="chain" id="PRO_5046962341" evidence="2">
    <location>
        <begin position="23"/>
        <end position="111"/>
    </location>
</feature>
<evidence type="ECO:0000256" key="2">
    <source>
        <dbReference type="SAM" id="SignalP"/>
    </source>
</evidence>
<reference evidence="4" key="1">
    <citation type="submission" date="2025-08" db="UniProtKB">
        <authorList>
            <consortium name="RefSeq"/>
        </authorList>
    </citation>
    <scope>IDENTIFICATION</scope>
</reference>
<proteinExistence type="predicted"/>
<name>A0ABM0K056_APLCA</name>